<protein>
    <submittedName>
        <fullName evidence="3">Chemotaxis protein chel</fullName>
    </submittedName>
</protein>
<dbReference type="EMBL" id="VINQ01000017">
    <property type="protein sequence ID" value="KAA0910315.1"/>
    <property type="molecule type" value="Genomic_DNA"/>
</dbReference>
<sequence length="105" mass="11182">MTDLSTALHARASPANSGSRPVPDHRTTGDAVLFEVAQKLETVFLAEMLESAGLGEPRESFGGGAGEAQFASFLREAQAAEMVKQGGIGLAETLFHTLKETRHDR</sequence>
<dbReference type="Proteomes" id="UP000325291">
    <property type="component" value="Unassembled WGS sequence"/>
</dbReference>
<name>A0A5A9YZN4_9RHOB</name>
<evidence type="ECO:0000259" key="2">
    <source>
        <dbReference type="Pfam" id="PF10135"/>
    </source>
</evidence>
<evidence type="ECO:0000313" key="4">
    <source>
        <dbReference type="Proteomes" id="UP000325291"/>
    </source>
</evidence>
<dbReference type="InterPro" id="IPR019301">
    <property type="entry name" value="Flagellar_prot_FlgJ_N"/>
</dbReference>
<organism evidence="3 4">
    <name type="scientific">Aquicoccus porphyridii</name>
    <dbReference type="NCBI Taxonomy" id="1852029"/>
    <lineage>
        <taxon>Bacteria</taxon>
        <taxon>Pseudomonadati</taxon>
        <taxon>Pseudomonadota</taxon>
        <taxon>Alphaproteobacteria</taxon>
        <taxon>Rhodobacterales</taxon>
        <taxon>Paracoccaceae</taxon>
        <taxon>Aquicoccus</taxon>
    </lineage>
</organism>
<evidence type="ECO:0000313" key="3">
    <source>
        <dbReference type="EMBL" id="KAA0910315.1"/>
    </source>
</evidence>
<proteinExistence type="predicted"/>
<feature type="region of interest" description="Disordered" evidence="1">
    <location>
        <begin position="1"/>
        <end position="27"/>
    </location>
</feature>
<reference evidence="3 4" key="1">
    <citation type="submission" date="2019-07" db="EMBL/GenBank/DDBJ databases">
        <title>Aquicoccus porphyridii gen. nov., sp. nov., isolated from a small marine red alga, Porphyridium marinum.</title>
        <authorList>
            <person name="Liu L."/>
        </authorList>
    </citation>
    <scope>NUCLEOTIDE SEQUENCE [LARGE SCALE GENOMIC DNA]</scope>
    <source>
        <strain evidence="3 4">L1 8-17</strain>
    </source>
</reference>
<dbReference type="AlphaFoldDB" id="A0A5A9YZN4"/>
<dbReference type="Pfam" id="PF10135">
    <property type="entry name" value="Rod-binding"/>
    <property type="match status" value="1"/>
</dbReference>
<accession>A0A5A9YZN4</accession>
<gene>
    <name evidence="3" type="ORF">FLO80_17730</name>
</gene>
<comment type="caution">
    <text evidence="3">The sequence shown here is derived from an EMBL/GenBank/DDBJ whole genome shotgun (WGS) entry which is preliminary data.</text>
</comment>
<evidence type="ECO:0000256" key="1">
    <source>
        <dbReference type="SAM" id="MobiDB-lite"/>
    </source>
</evidence>
<feature type="domain" description="Flagellar protein FlgJ N-terminal" evidence="2">
    <location>
        <begin position="59"/>
        <end position="95"/>
    </location>
</feature>
<dbReference type="RefSeq" id="WP_111365018.1">
    <property type="nucleotide sequence ID" value="NZ_VINQ01000017.1"/>
</dbReference>
<keyword evidence="4" id="KW-1185">Reference proteome</keyword>